<protein>
    <recommendedName>
        <fullName evidence="4">Secreted protein</fullName>
    </recommendedName>
</protein>
<dbReference type="EMBL" id="RCNU01000008">
    <property type="protein sequence ID" value="RWQ93974.1"/>
    <property type="molecule type" value="Genomic_DNA"/>
</dbReference>
<feature type="chain" id="PRO_5019217404" description="Secreted protein" evidence="1">
    <location>
        <begin position="21"/>
        <end position="103"/>
    </location>
</feature>
<evidence type="ECO:0008006" key="4">
    <source>
        <dbReference type="Google" id="ProtNLM"/>
    </source>
</evidence>
<keyword evidence="1" id="KW-0732">Signal</keyword>
<reference evidence="2 3" key="1">
    <citation type="journal article" date="2018" name="Front. Microbiol.">
        <title>Genomic and genetic insights into a cosmopolitan fungus, Paecilomyces variotii (Eurotiales).</title>
        <authorList>
            <person name="Urquhart A.S."/>
            <person name="Mondo S.J."/>
            <person name="Makela M.R."/>
            <person name="Hane J.K."/>
            <person name="Wiebenga A."/>
            <person name="He G."/>
            <person name="Mihaltcheva S."/>
            <person name="Pangilinan J."/>
            <person name="Lipzen A."/>
            <person name="Barry K."/>
            <person name="de Vries R.P."/>
            <person name="Grigoriev I.V."/>
            <person name="Idnurm A."/>
        </authorList>
    </citation>
    <scope>NUCLEOTIDE SEQUENCE [LARGE SCALE GENOMIC DNA]</scope>
    <source>
        <strain evidence="2 3">CBS 101075</strain>
    </source>
</reference>
<dbReference type="Proteomes" id="UP000283841">
    <property type="component" value="Unassembled WGS sequence"/>
</dbReference>
<dbReference type="RefSeq" id="XP_028483619.1">
    <property type="nucleotide sequence ID" value="XM_028630965.1"/>
</dbReference>
<name>A0A443HQB1_BYSSP</name>
<proteinExistence type="predicted"/>
<evidence type="ECO:0000256" key="1">
    <source>
        <dbReference type="SAM" id="SignalP"/>
    </source>
</evidence>
<feature type="signal peptide" evidence="1">
    <location>
        <begin position="1"/>
        <end position="20"/>
    </location>
</feature>
<comment type="caution">
    <text evidence="2">The sequence shown here is derived from an EMBL/GenBank/DDBJ whole genome shotgun (WGS) entry which is preliminary data.</text>
</comment>
<dbReference type="AlphaFoldDB" id="A0A443HQB1"/>
<evidence type="ECO:0000313" key="2">
    <source>
        <dbReference type="EMBL" id="RWQ93974.1"/>
    </source>
</evidence>
<dbReference type="VEuPathDB" id="FungiDB:C8Q69DRAFT_472189"/>
<dbReference type="GeneID" id="39600242"/>
<accession>A0A443HQB1</accession>
<organism evidence="2 3">
    <name type="scientific">Byssochlamys spectabilis</name>
    <name type="common">Paecilomyces variotii</name>
    <dbReference type="NCBI Taxonomy" id="264951"/>
    <lineage>
        <taxon>Eukaryota</taxon>
        <taxon>Fungi</taxon>
        <taxon>Dikarya</taxon>
        <taxon>Ascomycota</taxon>
        <taxon>Pezizomycotina</taxon>
        <taxon>Eurotiomycetes</taxon>
        <taxon>Eurotiomycetidae</taxon>
        <taxon>Eurotiales</taxon>
        <taxon>Thermoascaceae</taxon>
        <taxon>Paecilomyces</taxon>
    </lineage>
</organism>
<sequence length="103" mass="11753">MMSSSISSLHLSHLLTALFAVTDLLFSSLNHSHRHFRPLPARVLASCVQPPRVWLSWNTLRLVVIAFFSHPHTHTHTPFSFFENLTLLFLTRSRCRCAALTSL</sequence>
<gene>
    <name evidence="2" type="ORF">C8Q69DRAFT_472189</name>
</gene>
<evidence type="ECO:0000313" key="3">
    <source>
        <dbReference type="Proteomes" id="UP000283841"/>
    </source>
</evidence>
<keyword evidence="3" id="KW-1185">Reference proteome</keyword>